<dbReference type="RefSeq" id="WP_102188389.1">
    <property type="nucleotide sequence ID" value="NZ_PNGI01000011.1"/>
</dbReference>
<sequence>MWNVFSKIYYWGISHVWALAFVENDIQSILQGDSLKYILVKNPYKDRWFADPFIIDVSDTNYTLLVEEFLYELDKGRISKLTVDRRSMEITNSETVLELDTHLSFPAILRCGDDIFIYPENSDAHELALYKYNKVKNKFEKIKRLSNSPLTDAIFCRIRGNLFILSTQLPNPNRDELGIYSLNEKSSLFELEQKYLFKDNVARNGGGVILFQGKMYKVSQNCNRGYGCGLVIHQIIYDEQRNKWNFLEVTRIFPDSKRYDLGIHTLNIYKGHAVIDLKGYHFPYIGKIFSFLRKFYFK</sequence>
<name>A0A2N6Q5J7_9BACT</name>
<dbReference type="InterPro" id="IPR056442">
    <property type="entry name" value="GINT1_N"/>
</dbReference>
<comment type="caution">
    <text evidence="2">The sequence shown here is derived from an EMBL/GenBank/DDBJ whole genome shotgun (WGS) entry which is preliminary data.</text>
</comment>
<dbReference type="Proteomes" id="UP000235661">
    <property type="component" value="Unassembled WGS sequence"/>
</dbReference>
<evidence type="ECO:0000313" key="3">
    <source>
        <dbReference type="Proteomes" id="UP000235661"/>
    </source>
</evidence>
<accession>A0A2N6Q5J7</accession>
<proteinExistence type="predicted"/>
<gene>
    <name evidence="2" type="ORF">CJ232_06270</name>
</gene>
<protein>
    <recommendedName>
        <fullName evidence="1">Glucosamine inositolphosphorylceramide transferase 1 N-terminal domain-containing protein</fullName>
    </recommendedName>
</protein>
<organism evidence="2 3">
    <name type="scientific">Hoylesella timonensis</name>
    <dbReference type="NCBI Taxonomy" id="386414"/>
    <lineage>
        <taxon>Bacteria</taxon>
        <taxon>Pseudomonadati</taxon>
        <taxon>Bacteroidota</taxon>
        <taxon>Bacteroidia</taxon>
        <taxon>Bacteroidales</taxon>
        <taxon>Prevotellaceae</taxon>
        <taxon>Hoylesella</taxon>
    </lineage>
</organism>
<reference evidence="2 3" key="1">
    <citation type="submission" date="2017-09" db="EMBL/GenBank/DDBJ databases">
        <title>Bacterial strain isolated from the female urinary microbiota.</title>
        <authorList>
            <person name="Thomas-White K."/>
            <person name="Kumar N."/>
            <person name="Forster S."/>
            <person name="Putonti C."/>
            <person name="Lawley T."/>
            <person name="Wolfe A.J."/>
        </authorList>
    </citation>
    <scope>NUCLEOTIDE SEQUENCE [LARGE SCALE GENOMIC DNA]</scope>
    <source>
        <strain evidence="2 3">UMB0818</strain>
    </source>
</reference>
<evidence type="ECO:0000313" key="2">
    <source>
        <dbReference type="EMBL" id="PMC10258.1"/>
    </source>
</evidence>
<evidence type="ECO:0000259" key="1">
    <source>
        <dbReference type="Pfam" id="PF24793"/>
    </source>
</evidence>
<dbReference type="EMBL" id="PNGI01000011">
    <property type="protein sequence ID" value="PMC10258.1"/>
    <property type="molecule type" value="Genomic_DNA"/>
</dbReference>
<dbReference type="AlphaFoldDB" id="A0A2N6Q5J7"/>
<dbReference type="Pfam" id="PF24793">
    <property type="entry name" value="GINT1_N"/>
    <property type="match status" value="1"/>
</dbReference>
<feature type="domain" description="Glucosamine inositolphosphorylceramide transferase 1 N-terminal" evidence="1">
    <location>
        <begin position="46"/>
        <end position="250"/>
    </location>
</feature>